<keyword evidence="1" id="KW-1133">Transmembrane helix</keyword>
<comment type="caution">
    <text evidence="2">The sequence shown here is derived from an EMBL/GenBank/DDBJ whole genome shotgun (WGS) entry which is preliminary data.</text>
</comment>
<evidence type="ECO:0000313" key="2">
    <source>
        <dbReference type="EMBL" id="KRK18700.1"/>
    </source>
</evidence>
<organism evidence="2 3">
    <name type="scientific">Loigolactobacillus coryniformis subsp. coryniformis KCTC 3167 = DSM 20001</name>
    <dbReference type="NCBI Taxonomy" id="913848"/>
    <lineage>
        <taxon>Bacteria</taxon>
        <taxon>Bacillati</taxon>
        <taxon>Bacillota</taxon>
        <taxon>Bacilli</taxon>
        <taxon>Lactobacillales</taxon>
        <taxon>Lactobacillaceae</taxon>
        <taxon>Loigolactobacillus</taxon>
    </lineage>
</organism>
<evidence type="ECO:0000256" key="1">
    <source>
        <dbReference type="SAM" id="Phobius"/>
    </source>
</evidence>
<accession>A0A0R1FAE8</accession>
<gene>
    <name evidence="2" type="ORF">FD22_GL000135</name>
</gene>
<keyword evidence="1" id="KW-0472">Membrane</keyword>
<dbReference type="PATRIC" id="fig|913848.6.peg.134"/>
<sequence length="104" mass="11989">MRANLTNPRTNQLKQVKVGFSWTTFFFGFWPALFRGDWLWAVIGLIIQLFIGLPSYGIGASIYSIIFAFIYNRIYINKLLSQGYQAADSASKQILLNRNFTLRD</sequence>
<evidence type="ECO:0000313" key="3">
    <source>
        <dbReference type="Proteomes" id="UP000051181"/>
    </source>
</evidence>
<dbReference type="GeneID" id="65917305"/>
<feature type="transmembrane region" description="Helical" evidence="1">
    <location>
        <begin position="16"/>
        <end position="33"/>
    </location>
</feature>
<dbReference type="AlphaFoldDB" id="A0A0R1FAE8"/>
<keyword evidence="1" id="KW-0812">Transmembrane</keyword>
<feature type="transmembrane region" description="Helical" evidence="1">
    <location>
        <begin position="39"/>
        <end position="71"/>
    </location>
</feature>
<evidence type="ECO:0008006" key="4">
    <source>
        <dbReference type="Google" id="ProtNLM"/>
    </source>
</evidence>
<dbReference type="Proteomes" id="UP000051181">
    <property type="component" value="Unassembled WGS sequence"/>
</dbReference>
<reference evidence="2 3" key="1">
    <citation type="journal article" date="2015" name="Genome Announc.">
        <title>Expanding the biotechnology potential of lactobacilli through comparative genomics of 213 strains and associated genera.</title>
        <authorList>
            <person name="Sun Z."/>
            <person name="Harris H.M."/>
            <person name="McCann A."/>
            <person name="Guo C."/>
            <person name="Argimon S."/>
            <person name="Zhang W."/>
            <person name="Yang X."/>
            <person name="Jeffery I.B."/>
            <person name="Cooney J.C."/>
            <person name="Kagawa T.F."/>
            <person name="Liu W."/>
            <person name="Song Y."/>
            <person name="Salvetti E."/>
            <person name="Wrobel A."/>
            <person name="Rasinkangas P."/>
            <person name="Parkhill J."/>
            <person name="Rea M.C."/>
            <person name="O'Sullivan O."/>
            <person name="Ritari J."/>
            <person name="Douillard F.P."/>
            <person name="Paul Ross R."/>
            <person name="Yang R."/>
            <person name="Briner A.E."/>
            <person name="Felis G.E."/>
            <person name="de Vos W.M."/>
            <person name="Barrangou R."/>
            <person name="Klaenhammer T.R."/>
            <person name="Caufield P.W."/>
            <person name="Cui Y."/>
            <person name="Zhang H."/>
            <person name="O'Toole P.W."/>
        </authorList>
    </citation>
    <scope>NUCLEOTIDE SEQUENCE [LARGE SCALE GENOMIC DNA]</scope>
    <source>
        <strain evidence="2 3">DSM 20001</strain>
    </source>
</reference>
<protein>
    <recommendedName>
        <fullName evidence="4">DUF2628 domain-containing protein</fullName>
    </recommendedName>
</protein>
<dbReference type="EMBL" id="AZCN01000010">
    <property type="protein sequence ID" value="KRK18700.1"/>
    <property type="molecule type" value="Genomic_DNA"/>
</dbReference>
<proteinExistence type="predicted"/>
<dbReference type="eggNOG" id="ENOG5032ZT4">
    <property type="taxonomic scope" value="Bacteria"/>
</dbReference>
<dbReference type="RefSeq" id="WP_003677304.1">
    <property type="nucleotide sequence ID" value="NZ_AZCN01000010.1"/>
</dbReference>
<name>A0A0R1FAE8_9LACO</name>